<evidence type="ECO:0000256" key="1">
    <source>
        <dbReference type="ARBA" id="ARBA00001420"/>
    </source>
</evidence>
<dbReference type="SMART" id="SM00925">
    <property type="entry name" value="MltA"/>
    <property type="match status" value="1"/>
</dbReference>
<name>A0A944CFQ5_9HYPH</name>
<dbReference type="Proteomes" id="UP000705379">
    <property type="component" value="Unassembled WGS sequence"/>
</dbReference>
<dbReference type="GO" id="GO:0008933">
    <property type="term" value="F:peptidoglycan lytic transglycosylase activity"/>
    <property type="evidence" value="ECO:0007669"/>
    <property type="project" value="TreeGrafter"/>
</dbReference>
<dbReference type="CDD" id="cd14485">
    <property type="entry name" value="mltA_like_LT_A"/>
    <property type="match status" value="1"/>
</dbReference>
<dbReference type="CDD" id="cd14668">
    <property type="entry name" value="mlta_B"/>
    <property type="match status" value="1"/>
</dbReference>
<dbReference type="Gene3D" id="2.40.240.50">
    <property type="entry name" value="Barwin-like endoglucanases"/>
    <property type="match status" value="1"/>
</dbReference>
<dbReference type="InterPro" id="IPR026044">
    <property type="entry name" value="MltA"/>
</dbReference>
<comment type="caution">
    <text evidence="8">The sequence shown here is derived from an EMBL/GenBank/DDBJ whole genome shotgun (WGS) entry which is preliminary data.</text>
</comment>
<dbReference type="EC" id="4.2.2.n1" evidence="2"/>
<evidence type="ECO:0000256" key="6">
    <source>
        <dbReference type="SAM" id="MobiDB-lite"/>
    </source>
</evidence>
<accession>A0A944CFQ5</accession>
<dbReference type="InterPro" id="IPR036908">
    <property type="entry name" value="RlpA-like_sf"/>
</dbReference>
<dbReference type="AlphaFoldDB" id="A0A944CFQ5"/>
<evidence type="ECO:0000256" key="4">
    <source>
        <dbReference type="ARBA" id="ARBA00023316"/>
    </source>
</evidence>
<dbReference type="PANTHER" id="PTHR30124">
    <property type="entry name" value="MEMBRANE-BOUND LYTIC MUREIN TRANSGLYCOSYLASE A"/>
    <property type="match status" value="1"/>
</dbReference>
<evidence type="ECO:0000256" key="3">
    <source>
        <dbReference type="ARBA" id="ARBA00023239"/>
    </source>
</evidence>
<dbReference type="Gene3D" id="2.40.40.10">
    <property type="entry name" value="RlpA-like domain"/>
    <property type="match status" value="1"/>
</dbReference>
<dbReference type="InterPro" id="IPR005300">
    <property type="entry name" value="MltA_B"/>
</dbReference>
<evidence type="ECO:0000313" key="9">
    <source>
        <dbReference type="Proteomes" id="UP000705379"/>
    </source>
</evidence>
<feature type="domain" description="Lytic transglycosylase MltA" evidence="7">
    <location>
        <begin position="108"/>
        <end position="265"/>
    </location>
</feature>
<dbReference type="GO" id="GO:0004553">
    <property type="term" value="F:hydrolase activity, hydrolyzing O-glycosyl compounds"/>
    <property type="evidence" value="ECO:0007669"/>
    <property type="project" value="InterPro"/>
</dbReference>
<dbReference type="SUPFAM" id="SSF50685">
    <property type="entry name" value="Barwin-like endoglucanases"/>
    <property type="match status" value="1"/>
</dbReference>
<proteinExistence type="predicted"/>
<protein>
    <recommendedName>
        <fullName evidence="2">peptidoglycan lytic exotransglycosylase</fullName>
        <ecNumber evidence="2">4.2.2.n1</ecNumber>
    </recommendedName>
    <alternativeName>
        <fullName evidence="5">Murein hydrolase A</fullName>
    </alternativeName>
</protein>
<dbReference type="PANTHER" id="PTHR30124:SF0">
    <property type="entry name" value="MEMBRANE-BOUND LYTIC MUREIN TRANSGLYCOSYLASE A"/>
    <property type="match status" value="1"/>
</dbReference>
<dbReference type="GO" id="GO:0019867">
    <property type="term" value="C:outer membrane"/>
    <property type="evidence" value="ECO:0007669"/>
    <property type="project" value="InterPro"/>
</dbReference>
<evidence type="ECO:0000256" key="2">
    <source>
        <dbReference type="ARBA" id="ARBA00012587"/>
    </source>
</evidence>
<dbReference type="GO" id="GO:0009253">
    <property type="term" value="P:peptidoglycan catabolic process"/>
    <property type="evidence" value="ECO:0007669"/>
    <property type="project" value="TreeGrafter"/>
</dbReference>
<organism evidence="8 9">
    <name type="scientific">Roseibium polysiphoniae</name>
    <dbReference type="NCBI Taxonomy" id="2571221"/>
    <lineage>
        <taxon>Bacteria</taxon>
        <taxon>Pseudomonadati</taxon>
        <taxon>Pseudomonadota</taxon>
        <taxon>Alphaproteobacteria</taxon>
        <taxon>Hyphomicrobiales</taxon>
        <taxon>Stappiaceae</taxon>
        <taxon>Roseibium</taxon>
    </lineage>
</organism>
<dbReference type="GO" id="GO:0071555">
    <property type="term" value="P:cell wall organization"/>
    <property type="evidence" value="ECO:0007669"/>
    <property type="project" value="UniProtKB-KW"/>
</dbReference>
<evidence type="ECO:0000259" key="7">
    <source>
        <dbReference type="SMART" id="SM00925"/>
    </source>
</evidence>
<evidence type="ECO:0000256" key="5">
    <source>
        <dbReference type="ARBA" id="ARBA00030918"/>
    </source>
</evidence>
<evidence type="ECO:0000313" key="8">
    <source>
        <dbReference type="EMBL" id="MBS8261650.1"/>
    </source>
</evidence>
<comment type="catalytic activity">
    <reaction evidence="1">
        <text>Exolytic cleavage of the (1-&gt;4)-beta-glycosidic linkage between N-acetylmuramic acid (MurNAc) and N-acetylglucosamine (GlcNAc) residues in peptidoglycan, from either the reducing or the non-reducing ends of the peptidoglycan chains, with concomitant formation of a 1,6-anhydrobond in the MurNAc residue.</text>
        <dbReference type="EC" id="4.2.2.n1"/>
    </reaction>
</comment>
<dbReference type="InterPro" id="IPR010611">
    <property type="entry name" value="3D_dom"/>
</dbReference>
<sequence length="382" mass="40938">MVTEETEAAPAGKTPDEFEKTGFDALPGWSDDDHADALSAFLRFCRSSGTLLSKGPIRLSAERADEICKNALAAEGAGHSAAKTFFEAEFDPYVIDAKGFVTGYYEPELAASRTQSDAFPAPLLNAPEGLVQITRSNRPRNWPEELSHGRQTAKGIVPLPDRPAIMAGALEDEGLDLVYLSDPVEAFFVHVQGSARLRLTDGAAMRVGYAGKTGHPYTSVARVLVNRGEGTPEQLTMTGLRKWFADNPDRRDELLGQNRSYIFFREVEVEDPKDGPIGAAGLPLVAGRSLAVDLAHLSIGLPVFLETSLSDVKGLSDVEGLTADLRRLVIADDTGSSIKGAARGDLFVGSGLAAGRIAGDIRHAARMTVLLPKPARSERGNR</sequence>
<dbReference type="PIRSF" id="PIRSF019422">
    <property type="entry name" value="MltA"/>
    <property type="match status" value="1"/>
</dbReference>
<feature type="region of interest" description="Disordered" evidence="6">
    <location>
        <begin position="1"/>
        <end position="25"/>
    </location>
</feature>
<dbReference type="GO" id="GO:0009254">
    <property type="term" value="P:peptidoglycan turnover"/>
    <property type="evidence" value="ECO:0007669"/>
    <property type="project" value="InterPro"/>
</dbReference>
<dbReference type="Pfam" id="PF03562">
    <property type="entry name" value="MltA"/>
    <property type="match status" value="1"/>
</dbReference>
<keyword evidence="3" id="KW-0456">Lyase</keyword>
<keyword evidence="4" id="KW-0961">Cell wall biogenesis/degradation</keyword>
<reference evidence="8" key="1">
    <citation type="submission" date="2018-08" db="EMBL/GenBank/DDBJ databases">
        <authorList>
            <person name="Jin W."/>
            <person name="Wang H."/>
            <person name="Yang Y."/>
            <person name="Li M."/>
            <person name="Liu J."/>
        </authorList>
    </citation>
    <scope>NUCLEOTIDE SEQUENCE</scope>
    <source>
        <strain evidence="8">AESS21</strain>
    </source>
</reference>
<dbReference type="Pfam" id="PF06725">
    <property type="entry name" value="3D"/>
    <property type="match status" value="1"/>
</dbReference>
<gene>
    <name evidence="8" type="ORF">DYI23_15595</name>
</gene>
<dbReference type="EMBL" id="QTKU01000004">
    <property type="protein sequence ID" value="MBS8261650.1"/>
    <property type="molecule type" value="Genomic_DNA"/>
</dbReference>
<reference evidence="8" key="2">
    <citation type="journal article" date="2021" name="Microorganisms">
        <title>Bacterial Dimethylsulfoniopropionate Biosynthesis in the East China Sea.</title>
        <authorList>
            <person name="Liu J."/>
            <person name="Zhang Y."/>
            <person name="Liu J."/>
            <person name="Zhong H."/>
            <person name="Williams B.T."/>
            <person name="Zheng Y."/>
            <person name="Curson A.R.J."/>
            <person name="Sun C."/>
            <person name="Sun H."/>
            <person name="Song D."/>
            <person name="Wagner Mackenzie B."/>
            <person name="Bermejo Martinez A."/>
            <person name="Todd J.D."/>
            <person name="Zhang X.H."/>
        </authorList>
    </citation>
    <scope>NUCLEOTIDE SEQUENCE</scope>
    <source>
        <strain evidence="8">AESS21</strain>
    </source>
</reference>